<dbReference type="FunFam" id="1.10.287.310:FF:000001">
    <property type="entry name" value="50S ribosomal protein L29"/>
    <property type="match status" value="1"/>
</dbReference>
<dbReference type="PANTHER" id="PTHR10916:SF0">
    <property type="entry name" value="LARGE RIBOSOMAL SUBUNIT PROTEIN UL29C"/>
    <property type="match status" value="1"/>
</dbReference>
<dbReference type="HAMAP" id="MF_00374">
    <property type="entry name" value="Ribosomal_uL29"/>
    <property type="match status" value="1"/>
</dbReference>
<dbReference type="AlphaFoldDB" id="A0AB39VGC5"/>
<dbReference type="Pfam" id="PF00831">
    <property type="entry name" value="Ribosomal_L29"/>
    <property type="match status" value="1"/>
</dbReference>
<dbReference type="GO" id="GO:0022625">
    <property type="term" value="C:cytosolic large ribosomal subunit"/>
    <property type="evidence" value="ECO:0007669"/>
    <property type="project" value="TreeGrafter"/>
</dbReference>
<name>A0AB39VGC5_9FUSO</name>
<sequence length="63" mass="7387">MTIKEIRELSLEELETKVNELKQELFNLKFQKTLGQLQNTAKIKDVKRTIARLKTVVTEKTVK</sequence>
<evidence type="ECO:0000256" key="2">
    <source>
        <dbReference type="ARBA" id="ARBA00022980"/>
    </source>
</evidence>
<evidence type="ECO:0000256" key="4">
    <source>
        <dbReference type="ARBA" id="ARBA00035204"/>
    </source>
</evidence>
<evidence type="ECO:0000313" key="7">
    <source>
        <dbReference type="EMBL" id="XDU66745.1"/>
    </source>
</evidence>
<evidence type="ECO:0000256" key="3">
    <source>
        <dbReference type="ARBA" id="ARBA00023274"/>
    </source>
</evidence>
<dbReference type="GO" id="GO:0006412">
    <property type="term" value="P:translation"/>
    <property type="evidence" value="ECO:0007669"/>
    <property type="project" value="UniProtKB-UniRule"/>
</dbReference>
<dbReference type="PANTHER" id="PTHR10916">
    <property type="entry name" value="60S RIBOSOMAL PROTEIN L35/50S RIBOSOMAL PROTEIN L29"/>
    <property type="match status" value="1"/>
</dbReference>
<dbReference type="KEGG" id="lrug:AB8B22_10310"/>
<dbReference type="InterPro" id="IPR050063">
    <property type="entry name" value="Ribosomal_protein_uL29"/>
</dbReference>
<dbReference type="InterPro" id="IPR018254">
    <property type="entry name" value="Ribosomal_uL29_CS"/>
</dbReference>
<keyword evidence="3 5" id="KW-0687">Ribonucleoprotein</keyword>
<dbReference type="RefSeq" id="WP_068155820.1">
    <property type="nucleotide sequence ID" value="NZ_CP165644.1"/>
</dbReference>
<protein>
    <recommendedName>
        <fullName evidence="4 5">Large ribosomal subunit protein uL29</fullName>
    </recommendedName>
</protein>
<proteinExistence type="inferred from homology"/>
<dbReference type="InterPro" id="IPR001854">
    <property type="entry name" value="Ribosomal_uL29"/>
</dbReference>
<dbReference type="InterPro" id="IPR036049">
    <property type="entry name" value="Ribosomal_uL29_sf"/>
</dbReference>
<reference evidence="7" key="1">
    <citation type="submission" date="2024-07" db="EMBL/GenBank/DDBJ databases">
        <authorList>
            <person name="Li X.-J."/>
            <person name="Wang X."/>
        </authorList>
    </citation>
    <scope>NUCLEOTIDE SEQUENCE</scope>
    <source>
        <strain evidence="7">HSP-334</strain>
    </source>
</reference>
<dbReference type="SUPFAM" id="SSF46561">
    <property type="entry name" value="Ribosomal protein L29 (L29p)"/>
    <property type="match status" value="1"/>
</dbReference>
<evidence type="ECO:0000256" key="1">
    <source>
        <dbReference type="ARBA" id="ARBA00009254"/>
    </source>
</evidence>
<dbReference type="NCBIfam" id="TIGR00012">
    <property type="entry name" value="L29"/>
    <property type="match status" value="1"/>
</dbReference>
<dbReference type="GO" id="GO:0003735">
    <property type="term" value="F:structural constituent of ribosome"/>
    <property type="evidence" value="ECO:0007669"/>
    <property type="project" value="InterPro"/>
</dbReference>
<evidence type="ECO:0000256" key="5">
    <source>
        <dbReference type="HAMAP-Rule" id="MF_00374"/>
    </source>
</evidence>
<keyword evidence="2 5" id="KW-0689">Ribosomal protein</keyword>
<evidence type="ECO:0000256" key="6">
    <source>
        <dbReference type="SAM" id="Coils"/>
    </source>
</evidence>
<accession>A0AB39VGC5</accession>
<keyword evidence="6" id="KW-0175">Coiled coil</keyword>
<gene>
    <name evidence="5 7" type="primary">rpmC</name>
    <name evidence="7" type="ORF">AB8B22_10310</name>
</gene>
<organism evidence="7">
    <name type="scientific">Leptotrichia rugosa</name>
    <dbReference type="NCBI Taxonomy" id="3239302"/>
    <lineage>
        <taxon>Bacteria</taxon>
        <taxon>Fusobacteriati</taxon>
        <taxon>Fusobacteriota</taxon>
        <taxon>Fusobacteriia</taxon>
        <taxon>Fusobacteriales</taxon>
        <taxon>Leptotrichiaceae</taxon>
        <taxon>Leptotrichia</taxon>
    </lineage>
</organism>
<comment type="similarity">
    <text evidence="1 5">Belongs to the universal ribosomal protein uL29 family.</text>
</comment>
<dbReference type="CDD" id="cd00427">
    <property type="entry name" value="Ribosomal_L29_HIP"/>
    <property type="match status" value="1"/>
</dbReference>
<dbReference type="PROSITE" id="PS00579">
    <property type="entry name" value="RIBOSOMAL_L29"/>
    <property type="match status" value="1"/>
</dbReference>
<feature type="coiled-coil region" evidence="6">
    <location>
        <begin position="4"/>
        <end position="31"/>
    </location>
</feature>
<dbReference type="Gene3D" id="1.10.287.310">
    <property type="match status" value="1"/>
</dbReference>
<dbReference type="EMBL" id="CP165644">
    <property type="protein sequence ID" value="XDU66745.1"/>
    <property type="molecule type" value="Genomic_DNA"/>
</dbReference>